<gene>
    <name evidence="1" type="ORF">OXU80_01005</name>
</gene>
<proteinExistence type="predicted"/>
<accession>A0ACD4NQ54</accession>
<reference evidence="1" key="1">
    <citation type="submission" date="2022-11" db="EMBL/GenBank/DDBJ databases">
        <title>beta-Carotene-producing bacterium, Jeongeuplla avenae sp. nov., alleviates the salt stress of Arabidopsis seedlings.</title>
        <authorList>
            <person name="Jiang L."/>
            <person name="Lee J."/>
        </authorList>
    </citation>
    <scope>NUCLEOTIDE SEQUENCE</scope>
    <source>
        <strain evidence="1">DY_R2A_6</strain>
    </source>
</reference>
<organism evidence="1 2">
    <name type="scientific">Antarcticirhabdus aurantiaca</name>
    <dbReference type="NCBI Taxonomy" id="2606717"/>
    <lineage>
        <taxon>Bacteria</taxon>
        <taxon>Pseudomonadati</taxon>
        <taxon>Pseudomonadota</taxon>
        <taxon>Alphaproteobacteria</taxon>
        <taxon>Hyphomicrobiales</taxon>
        <taxon>Aurantimonadaceae</taxon>
        <taxon>Antarcticirhabdus</taxon>
    </lineage>
</organism>
<evidence type="ECO:0000313" key="1">
    <source>
        <dbReference type="EMBL" id="WAJ28862.1"/>
    </source>
</evidence>
<evidence type="ECO:0000313" key="2">
    <source>
        <dbReference type="Proteomes" id="UP001163223"/>
    </source>
</evidence>
<protein>
    <submittedName>
        <fullName evidence="1">Efflux RND transporter periplasmic adaptor subunit</fullName>
    </submittedName>
</protein>
<dbReference type="EMBL" id="CP113520">
    <property type="protein sequence ID" value="WAJ28862.1"/>
    <property type="molecule type" value="Genomic_DNA"/>
</dbReference>
<sequence length="371" mass="38576">MKPWFLIALGSAILVAAGGAVVVYPSLASTEPTAKPGLIDARTEPPMVATVEARRIGASERAFTGSVAARIQSNLGFRVPGKIVERLVDAGDEVKAGQPLMRIDERDLHLALTARSKAADAARAVAVQARADEKRYATLLKLGQSPRQRYEQAKAALDSAEGQLSAAEAEADVARNEAGYAVLVADADGSVVETLGEPGQVVSAGQAVVRLAHDGQREATVSLPETVRPAIGSQAEASVYGLGDRRWTATLRQLSSAADAQTRTYEARFVLDGEAADAPIGSTVTVWIKDPVAANSAEVPIGAILDENGTTGVWVVDRAASKVSLRPVTILELGEETATVSGLEPGTLVAALGAHLLHEGAAIRLLAAKGF</sequence>
<dbReference type="Proteomes" id="UP001163223">
    <property type="component" value="Chromosome"/>
</dbReference>
<name>A0ACD4NQ54_9HYPH</name>
<keyword evidence="2" id="KW-1185">Reference proteome</keyword>